<evidence type="ECO:0000256" key="6">
    <source>
        <dbReference type="SAM" id="Phobius"/>
    </source>
</evidence>
<dbReference type="OrthoDB" id="9798857at2"/>
<keyword evidence="4" id="KW-0804">Transcription</keyword>
<dbReference type="PANTHER" id="PTHR43479:SF11">
    <property type="entry name" value="ACREF_ENVCD OPERON REPRESSOR-RELATED"/>
    <property type="match status" value="1"/>
</dbReference>
<dbReference type="PATRIC" id="fig|1429043.3.peg.4009"/>
<dbReference type="PANTHER" id="PTHR43479">
    <property type="entry name" value="ACREF/ENVCD OPERON REPRESSOR-RELATED"/>
    <property type="match status" value="1"/>
</dbReference>
<dbReference type="AlphaFoldDB" id="A0A0D2HPI0"/>
<evidence type="ECO:0000256" key="2">
    <source>
        <dbReference type="ARBA" id="ARBA00023015"/>
    </source>
</evidence>
<accession>A0A0D2HPI0</accession>
<evidence type="ECO:0000256" key="1">
    <source>
        <dbReference type="ARBA" id="ARBA00022491"/>
    </source>
</evidence>
<dbReference type="InterPro" id="IPR009057">
    <property type="entry name" value="Homeodomain-like_sf"/>
</dbReference>
<reference evidence="8 9" key="1">
    <citation type="submission" date="2013-11" db="EMBL/GenBank/DDBJ databases">
        <title>Metagenomic analysis of a methanogenic consortium involved in long chain n-alkane degradation.</title>
        <authorList>
            <person name="Davidova I.A."/>
            <person name="Callaghan A.V."/>
            <person name="Wawrik B."/>
            <person name="Pruitt S."/>
            <person name="Marks C."/>
            <person name="Duncan K.E."/>
            <person name="Suflita J.M."/>
        </authorList>
    </citation>
    <scope>NUCLEOTIDE SEQUENCE [LARGE SCALE GENOMIC DNA]</scope>
    <source>
        <strain evidence="8 9">SPR</strain>
    </source>
</reference>
<evidence type="ECO:0000256" key="4">
    <source>
        <dbReference type="ARBA" id="ARBA00023163"/>
    </source>
</evidence>
<comment type="caution">
    <text evidence="8">The sequence shown here is derived from an EMBL/GenBank/DDBJ whole genome shotgun (WGS) entry which is preliminary data.</text>
</comment>
<dbReference type="EMBL" id="AZAC01000032">
    <property type="protein sequence ID" value="KIX12408.1"/>
    <property type="molecule type" value="Genomic_DNA"/>
</dbReference>
<evidence type="ECO:0000256" key="3">
    <source>
        <dbReference type="ARBA" id="ARBA00023125"/>
    </source>
</evidence>
<keyword evidence="3 5" id="KW-0238">DNA-binding</keyword>
<dbReference type="FunCoup" id="A0A0D2HPI0">
    <property type="interactions" value="133"/>
</dbReference>
<name>A0A0D2HPI0_9BACT</name>
<dbReference type="InterPro" id="IPR001647">
    <property type="entry name" value="HTH_TetR"/>
</dbReference>
<evidence type="ECO:0000313" key="8">
    <source>
        <dbReference type="EMBL" id="KIX12408.1"/>
    </source>
</evidence>
<dbReference type="RefSeq" id="WP_044350615.1">
    <property type="nucleotide sequence ID" value="NZ_AZAC01000032.1"/>
</dbReference>
<keyword evidence="6" id="KW-0472">Membrane</keyword>
<gene>
    <name evidence="8" type="ORF">X474_18930</name>
</gene>
<dbReference type="Gene3D" id="1.10.357.10">
    <property type="entry name" value="Tetracycline Repressor, domain 2"/>
    <property type="match status" value="1"/>
</dbReference>
<proteinExistence type="predicted"/>
<dbReference type="PRINTS" id="PR00455">
    <property type="entry name" value="HTHTETR"/>
</dbReference>
<dbReference type="InterPro" id="IPR036271">
    <property type="entry name" value="Tet_transcr_reg_TetR-rel_C_sf"/>
</dbReference>
<keyword evidence="1" id="KW-0678">Repressor</keyword>
<keyword evidence="6" id="KW-1133">Transmembrane helix</keyword>
<keyword evidence="6" id="KW-0812">Transmembrane</keyword>
<feature type="transmembrane region" description="Helical" evidence="6">
    <location>
        <begin position="161"/>
        <end position="179"/>
    </location>
</feature>
<dbReference type="PROSITE" id="PS01081">
    <property type="entry name" value="HTH_TETR_1"/>
    <property type="match status" value="1"/>
</dbReference>
<dbReference type="Proteomes" id="UP000032233">
    <property type="component" value="Unassembled WGS sequence"/>
</dbReference>
<sequence>MARKTKRDAEKTKKLLIDAAFTVFTQKGFARTTLNEIASEAGVTRGAIYWHFKDKAEIFWAVSEQTAKQAGLDWDQVQNSQAESLKDFERFLVHYLTSFEQNEKFRSFYEMVNFRTEWTEELAPIWNKMKQRFHMAYASLKEDLIRLIKKKKVRQDINPHLAALAIFSFSEGLLQLWLFDQKFFSLKEEAPKLVHDFLRQYEP</sequence>
<organism evidence="8 9">
    <name type="scientific">Dethiosulfatarculus sandiegensis</name>
    <dbReference type="NCBI Taxonomy" id="1429043"/>
    <lineage>
        <taxon>Bacteria</taxon>
        <taxon>Pseudomonadati</taxon>
        <taxon>Thermodesulfobacteriota</taxon>
        <taxon>Desulfarculia</taxon>
        <taxon>Desulfarculales</taxon>
        <taxon>Desulfarculaceae</taxon>
        <taxon>Dethiosulfatarculus</taxon>
    </lineage>
</organism>
<dbReference type="InterPro" id="IPR023772">
    <property type="entry name" value="DNA-bd_HTH_TetR-type_CS"/>
</dbReference>
<dbReference type="InterPro" id="IPR050624">
    <property type="entry name" value="HTH-type_Tx_Regulator"/>
</dbReference>
<dbReference type="Pfam" id="PF00440">
    <property type="entry name" value="TetR_N"/>
    <property type="match status" value="1"/>
</dbReference>
<dbReference type="InterPro" id="IPR013572">
    <property type="entry name" value="Tscrpt_reg_MAATS_C"/>
</dbReference>
<feature type="domain" description="HTH tetR-type" evidence="7">
    <location>
        <begin position="10"/>
        <end position="70"/>
    </location>
</feature>
<evidence type="ECO:0000256" key="5">
    <source>
        <dbReference type="PROSITE-ProRule" id="PRU00335"/>
    </source>
</evidence>
<dbReference type="SUPFAM" id="SSF48498">
    <property type="entry name" value="Tetracyclin repressor-like, C-terminal domain"/>
    <property type="match status" value="1"/>
</dbReference>
<keyword evidence="2" id="KW-0805">Transcription regulation</keyword>
<dbReference type="Pfam" id="PF08361">
    <property type="entry name" value="TetR_C_2"/>
    <property type="match status" value="1"/>
</dbReference>
<feature type="DNA-binding region" description="H-T-H motif" evidence="5">
    <location>
        <begin position="33"/>
        <end position="52"/>
    </location>
</feature>
<dbReference type="InParanoid" id="A0A0D2HPI0"/>
<dbReference type="STRING" id="1429043.X474_18930"/>
<dbReference type="SUPFAM" id="SSF46689">
    <property type="entry name" value="Homeodomain-like"/>
    <property type="match status" value="1"/>
</dbReference>
<dbReference type="GO" id="GO:0003677">
    <property type="term" value="F:DNA binding"/>
    <property type="evidence" value="ECO:0007669"/>
    <property type="project" value="UniProtKB-UniRule"/>
</dbReference>
<protein>
    <recommendedName>
        <fullName evidence="7">HTH tetR-type domain-containing protein</fullName>
    </recommendedName>
</protein>
<dbReference type="PROSITE" id="PS50977">
    <property type="entry name" value="HTH_TETR_2"/>
    <property type="match status" value="1"/>
</dbReference>
<keyword evidence="9" id="KW-1185">Reference proteome</keyword>
<evidence type="ECO:0000259" key="7">
    <source>
        <dbReference type="PROSITE" id="PS50977"/>
    </source>
</evidence>
<evidence type="ECO:0000313" key="9">
    <source>
        <dbReference type="Proteomes" id="UP000032233"/>
    </source>
</evidence>